<dbReference type="Gene3D" id="3.30.1150.10">
    <property type="match status" value="1"/>
</dbReference>
<dbReference type="HOGENOM" id="CLU_1068179_0_0_6"/>
<feature type="compositionally biased region" description="Basic and acidic residues" evidence="1">
    <location>
        <begin position="52"/>
        <end position="69"/>
    </location>
</feature>
<organism evidence="2 3">
    <name type="scientific">Bermanella marisrubri</name>
    <dbReference type="NCBI Taxonomy" id="207949"/>
    <lineage>
        <taxon>Bacteria</taxon>
        <taxon>Pseudomonadati</taxon>
        <taxon>Pseudomonadota</taxon>
        <taxon>Gammaproteobacteria</taxon>
        <taxon>Oceanospirillales</taxon>
        <taxon>Oceanospirillaceae</taxon>
        <taxon>Bermanella</taxon>
    </lineage>
</organism>
<sequence length="260" mass="29573">MNRALITTIAVSFAIHVLLYWLFMADLSVFFNTPAQTEQDRRIEIALQPRMVQEKDQPPPPQHLEDDLNKANNQDGTLETATKAASSAASSNLTQEEPEPKSTRSIEQVIAAAKRGQKIESLDSSQEQSRSEQVDLQSQGLESLSDQDLADNRVDSPLNSNEEEKARWFNEVLKRITEQVNYVWVKPNNIDPSAWGIIRMDINSEGYLRSAWVHLPSGDAHLDQSALRAIRSVMRYHIPQNPRLSRYYRHLEFRYSGKGG</sequence>
<accession>Q1N0B9</accession>
<proteinExistence type="predicted"/>
<dbReference type="RefSeq" id="WP_007018819.1">
    <property type="nucleotide sequence ID" value="NZ_CH724119.1"/>
</dbReference>
<keyword evidence="2" id="KW-0378">Hydrolase</keyword>
<dbReference type="Proteomes" id="UP000004263">
    <property type="component" value="Unassembled WGS sequence"/>
</dbReference>
<evidence type="ECO:0000313" key="3">
    <source>
        <dbReference type="Proteomes" id="UP000004263"/>
    </source>
</evidence>
<reference evidence="2 3" key="1">
    <citation type="submission" date="2006-03" db="EMBL/GenBank/DDBJ databases">
        <authorList>
            <person name="Pinhassi J."/>
            <person name="Pedros-Alio C."/>
            <person name="Ferriera S."/>
            <person name="Johnson J."/>
            <person name="Kravitz S."/>
            <person name="Halpern A."/>
            <person name="Remington K."/>
            <person name="Beeson K."/>
            <person name="Tran B."/>
            <person name="Rogers Y.-H."/>
            <person name="Friedman R."/>
            <person name="Venter J.C."/>
        </authorList>
    </citation>
    <scope>NUCLEOTIDE SEQUENCE [LARGE SCALE GENOMIC DNA]</scope>
    <source>
        <strain evidence="2 3">RED65</strain>
    </source>
</reference>
<dbReference type="EMBL" id="AAQH01000015">
    <property type="protein sequence ID" value="EAT11598.1"/>
    <property type="molecule type" value="Genomic_DNA"/>
</dbReference>
<protein>
    <submittedName>
        <fullName evidence="2">Formyltetrahydrofolate deformylase</fullName>
        <ecNumber evidence="2">3.5.1.10</ecNumber>
    </submittedName>
</protein>
<feature type="compositionally biased region" description="Polar residues" evidence="1">
    <location>
        <begin position="134"/>
        <end position="146"/>
    </location>
</feature>
<dbReference type="STRING" id="207949.RED65_07914"/>
<dbReference type="GO" id="GO:0008864">
    <property type="term" value="F:formyltetrahydrofolate deformylase activity"/>
    <property type="evidence" value="ECO:0007669"/>
    <property type="project" value="UniProtKB-EC"/>
</dbReference>
<dbReference type="SUPFAM" id="SSF74653">
    <property type="entry name" value="TolA/TonB C-terminal domain"/>
    <property type="match status" value="1"/>
</dbReference>
<comment type="caution">
    <text evidence="2">The sequence shown here is derived from an EMBL/GenBank/DDBJ whole genome shotgun (WGS) entry which is preliminary data.</text>
</comment>
<feature type="region of interest" description="Disordered" evidence="1">
    <location>
        <begin position="52"/>
        <end position="104"/>
    </location>
</feature>
<evidence type="ECO:0000256" key="1">
    <source>
        <dbReference type="SAM" id="MobiDB-lite"/>
    </source>
</evidence>
<name>Q1N0B9_9GAMM</name>
<dbReference type="EC" id="3.5.1.10" evidence="2"/>
<feature type="compositionally biased region" description="Polar residues" evidence="1">
    <location>
        <begin position="70"/>
        <end position="80"/>
    </location>
</feature>
<feature type="region of interest" description="Disordered" evidence="1">
    <location>
        <begin position="117"/>
        <end position="158"/>
    </location>
</feature>
<evidence type="ECO:0000313" key="2">
    <source>
        <dbReference type="EMBL" id="EAT11598.1"/>
    </source>
</evidence>
<dbReference type="OrthoDB" id="6359001at2"/>
<keyword evidence="3" id="KW-1185">Reference proteome</keyword>
<gene>
    <name evidence="2" type="ORF">RED65_07914</name>
</gene>
<dbReference type="AlphaFoldDB" id="Q1N0B9"/>